<gene>
    <name evidence="1" type="primary">ycf34</name>
</gene>
<evidence type="ECO:0008006" key="2">
    <source>
        <dbReference type="Google" id="ProtNLM"/>
    </source>
</evidence>
<evidence type="ECO:0000313" key="1">
    <source>
        <dbReference type="EMBL" id="QCI07507.1"/>
    </source>
</evidence>
<dbReference type="EMBL" id="MK814687">
    <property type="protein sequence ID" value="QCI07507.1"/>
    <property type="molecule type" value="Genomic_DNA"/>
</dbReference>
<name>A0A4D6WV18_9FLOR</name>
<dbReference type="AlphaFoldDB" id="A0A4D6WV18"/>
<dbReference type="Pfam" id="PF10718">
    <property type="entry name" value="Ycf34"/>
    <property type="match status" value="1"/>
</dbReference>
<proteinExistence type="predicted"/>
<geneLocation type="plastid" evidence="1"/>
<keyword evidence="1" id="KW-0934">Plastid</keyword>
<dbReference type="InterPro" id="IPR019656">
    <property type="entry name" value="Uncharacterised_Ycf34"/>
</dbReference>
<reference evidence="1" key="1">
    <citation type="journal article" date="2019" name="Mol. Phylogenet. Evol.">
        <title>Morphological evolution and classification of the red algal order Ceramiales inferred using plastid phylogenomics.</title>
        <authorList>
            <person name="Diaz-Tapia P."/>
            <person name="Pasella M.M."/>
            <person name="Verbruggen H."/>
            <person name="Maggs C.A."/>
        </authorList>
    </citation>
    <scope>NUCLEOTIDE SEQUENCE</scope>
    <source>
        <strain evidence="1">PD2901_6</strain>
    </source>
</reference>
<organism evidence="1">
    <name type="scientific">Malaconema sp</name>
    <dbReference type="NCBI Taxonomy" id="2575621"/>
    <lineage>
        <taxon>Eukaryota</taxon>
        <taxon>Rhodophyta</taxon>
        <taxon>Florideophyceae</taxon>
        <taxon>Rhodymeniophycidae</taxon>
        <taxon>Ceramiales</taxon>
        <taxon>Sarcomeniaceae</taxon>
        <taxon>Malaconema</taxon>
    </lineage>
</organism>
<accession>A0A4D6WV18</accession>
<sequence length="77" mass="9262">MCICVNCRHMKKCELYMFIQKQHQNMNIINESINFLPIKTLLQVNINKGLNHTIIDWDLIECLSFVEQPGLWYEYDK</sequence>
<protein>
    <recommendedName>
        <fullName evidence="2">Ycf34</fullName>
    </recommendedName>
</protein>
<reference evidence="1" key="2">
    <citation type="submission" date="2019-04" db="EMBL/GenBank/DDBJ databases">
        <authorList>
            <person name="Pasella M."/>
        </authorList>
    </citation>
    <scope>NUCLEOTIDE SEQUENCE</scope>
    <source>
        <strain evidence="1">PD2901_6</strain>
    </source>
</reference>